<dbReference type="InterPro" id="IPR003313">
    <property type="entry name" value="AraC-bd"/>
</dbReference>
<evidence type="ECO:0000259" key="4">
    <source>
        <dbReference type="PROSITE" id="PS01124"/>
    </source>
</evidence>
<dbReference type="PROSITE" id="PS01124">
    <property type="entry name" value="HTH_ARAC_FAMILY_2"/>
    <property type="match status" value="1"/>
</dbReference>
<evidence type="ECO:0000256" key="1">
    <source>
        <dbReference type="ARBA" id="ARBA00023015"/>
    </source>
</evidence>
<dbReference type="GO" id="GO:0003700">
    <property type="term" value="F:DNA-binding transcription factor activity"/>
    <property type="evidence" value="ECO:0007669"/>
    <property type="project" value="InterPro"/>
</dbReference>
<dbReference type="SUPFAM" id="SSF46689">
    <property type="entry name" value="Homeodomain-like"/>
    <property type="match status" value="2"/>
</dbReference>
<evidence type="ECO:0000313" key="6">
    <source>
        <dbReference type="EMBL" id="GLG90678.1"/>
    </source>
</evidence>
<evidence type="ECO:0000256" key="3">
    <source>
        <dbReference type="ARBA" id="ARBA00023163"/>
    </source>
</evidence>
<dbReference type="SUPFAM" id="SSF51182">
    <property type="entry name" value="RmlC-like cupins"/>
    <property type="match status" value="1"/>
</dbReference>
<dbReference type="RefSeq" id="WP_281845434.1">
    <property type="nucleotide sequence ID" value="NZ_BSBO01000009.1"/>
</dbReference>
<keyword evidence="8" id="KW-1185">Reference proteome</keyword>
<evidence type="ECO:0000313" key="8">
    <source>
        <dbReference type="Proteomes" id="UP001145145"/>
    </source>
</evidence>
<dbReference type="AlphaFoldDB" id="A0A9W6CAW5"/>
<dbReference type="Pfam" id="PF12833">
    <property type="entry name" value="HTH_18"/>
    <property type="match status" value="1"/>
</dbReference>
<reference evidence="6" key="4">
    <citation type="submission" date="2022-11" db="EMBL/GenBank/DDBJ databases">
        <title>Draft genome sequence of Sellimonas catena strain 18CBH55.</title>
        <authorList>
            <person name="Hisatomi A."/>
            <person name="Ohkuma M."/>
            <person name="Sakamoto M."/>
        </authorList>
    </citation>
    <scope>NUCLEOTIDE SEQUENCE</scope>
    <source>
        <strain evidence="6">18CBH55</strain>
    </source>
</reference>
<evidence type="ECO:0000256" key="2">
    <source>
        <dbReference type="ARBA" id="ARBA00023125"/>
    </source>
</evidence>
<dbReference type="CDD" id="cd02208">
    <property type="entry name" value="cupin_RmlC-like"/>
    <property type="match status" value="1"/>
</dbReference>
<evidence type="ECO:0000313" key="7">
    <source>
        <dbReference type="Proteomes" id="UP001145094"/>
    </source>
</evidence>
<dbReference type="PANTHER" id="PTHR43280">
    <property type="entry name" value="ARAC-FAMILY TRANSCRIPTIONAL REGULATOR"/>
    <property type="match status" value="1"/>
</dbReference>
<evidence type="ECO:0000313" key="5">
    <source>
        <dbReference type="EMBL" id="GLG03971.1"/>
    </source>
</evidence>
<reference evidence="6 8" key="5">
    <citation type="journal article" date="2023" name="Int. J. Syst. Evol. Microbiol.">
        <title>Sellimonas catena sp. nov., isolated from human faeces.</title>
        <authorList>
            <person name="Hisatomi A."/>
            <person name="Ohkuma M."/>
            <person name="Sakamoto M."/>
        </authorList>
    </citation>
    <scope>NUCLEOTIDE SEQUENCE</scope>
    <source>
        <strain evidence="5 8">12EGH17</strain>
        <strain evidence="6">18CBH55</strain>
    </source>
</reference>
<reference evidence="6" key="3">
    <citation type="submission" date="2022-11" db="EMBL/GenBank/DDBJ databases">
        <title>Draft genome sequence of Sellimonas catena strain 18CBH55.</title>
        <authorList>
            <person name="Atsushi H."/>
            <person name="Moriya O."/>
            <person name="Mitsuo S."/>
        </authorList>
    </citation>
    <scope>NUCLEOTIDE SEQUENCE</scope>
    <source>
        <strain evidence="6">18CBH55</strain>
    </source>
</reference>
<reference evidence="5" key="2">
    <citation type="submission" date="2022-11" db="EMBL/GenBank/DDBJ databases">
        <title>Draft genome sequence of Sellimonas catena strain 12EGH17.</title>
        <authorList>
            <person name="Atsushi H."/>
            <person name="Moriya O."/>
            <person name="Mitsuo S."/>
        </authorList>
    </citation>
    <scope>NUCLEOTIDE SEQUENCE</scope>
    <source>
        <strain evidence="5">12EGH17</strain>
    </source>
</reference>
<dbReference type="PROSITE" id="PS00041">
    <property type="entry name" value="HTH_ARAC_FAMILY_1"/>
    <property type="match status" value="1"/>
</dbReference>
<gene>
    <name evidence="5" type="ORF">Selli1_11450</name>
    <name evidence="6" type="ORF">Selli2_21050</name>
</gene>
<dbReference type="PANTHER" id="PTHR43280:SF28">
    <property type="entry name" value="HTH-TYPE TRANSCRIPTIONAL ACTIVATOR RHAS"/>
    <property type="match status" value="1"/>
</dbReference>
<dbReference type="InterPro" id="IPR014710">
    <property type="entry name" value="RmlC-like_jellyroll"/>
</dbReference>
<dbReference type="EMBL" id="BSCH01000013">
    <property type="protein sequence ID" value="GLG90678.1"/>
    <property type="molecule type" value="Genomic_DNA"/>
</dbReference>
<feature type="domain" description="HTH araC/xylS-type" evidence="4">
    <location>
        <begin position="202"/>
        <end position="300"/>
    </location>
</feature>
<keyword evidence="2" id="KW-0238">DNA-binding</keyword>
<keyword evidence="3" id="KW-0804">Transcription</keyword>
<name>A0A9W6CAW5_9FIRM</name>
<organism evidence="6 7">
    <name type="scientific">Sellimonas catena</name>
    <dbReference type="NCBI Taxonomy" id="2994035"/>
    <lineage>
        <taxon>Bacteria</taxon>
        <taxon>Bacillati</taxon>
        <taxon>Bacillota</taxon>
        <taxon>Clostridia</taxon>
        <taxon>Lachnospirales</taxon>
        <taxon>Lachnospiraceae</taxon>
        <taxon>Sellimonas</taxon>
    </lineage>
</organism>
<comment type="caution">
    <text evidence="6">The sequence shown here is derived from an EMBL/GenBank/DDBJ whole genome shotgun (WGS) entry which is preliminary data.</text>
</comment>
<dbReference type="EMBL" id="BSBO01000009">
    <property type="protein sequence ID" value="GLG03971.1"/>
    <property type="molecule type" value="Genomic_DNA"/>
</dbReference>
<dbReference type="Gene3D" id="1.10.10.60">
    <property type="entry name" value="Homeodomain-like"/>
    <property type="match status" value="2"/>
</dbReference>
<reference evidence="5" key="1">
    <citation type="submission" date="2022-11" db="EMBL/GenBank/DDBJ databases">
        <title>Draft genome sequence of Sellimonas catena strain 12EGH17.</title>
        <authorList>
            <person name="Hisatomi A."/>
            <person name="Ohkuma M."/>
            <person name="Sakamoto M."/>
        </authorList>
    </citation>
    <scope>NUCLEOTIDE SEQUENCE</scope>
    <source>
        <strain evidence="5">12EGH17</strain>
    </source>
</reference>
<dbReference type="SMART" id="SM00342">
    <property type="entry name" value="HTH_ARAC"/>
    <property type="match status" value="1"/>
</dbReference>
<protein>
    <submittedName>
        <fullName evidence="6">AraC family transcriptional regulator</fullName>
    </submittedName>
</protein>
<dbReference type="Pfam" id="PF02311">
    <property type="entry name" value="AraC_binding"/>
    <property type="match status" value="1"/>
</dbReference>
<keyword evidence="1" id="KW-0805">Transcription regulation</keyword>
<dbReference type="InterPro" id="IPR011051">
    <property type="entry name" value="RmlC_Cupin_sf"/>
</dbReference>
<dbReference type="Proteomes" id="UP001145094">
    <property type="component" value="Unassembled WGS sequence"/>
</dbReference>
<dbReference type="Proteomes" id="UP001145145">
    <property type="component" value="Unassembled WGS sequence"/>
</dbReference>
<accession>A0A9W6CAW5</accession>
<dbReference type="InterPro" id="IPR018062">
    <property type="entry name" value="HTH_AraC-typ_CS"/>
</dbReference>
<dbReference type="GO" id="GO:0043565">
    <property type="term" value="F:sequence-specific DNA binding"/>
    <property type="evidence" value="ECO:0007669"/>
    <property type="project" value="InterPro"/>
</dbReference>
<proteinExistence type="predicted"/>
<dbReference type="Gene3D" id="2.60.120.10">
    <property type="entry name" value="Jelly Rolls"/>
    <property type="match status" value="1"/>
</dbReference>
<sequence>MKITRGLQFYTGSREEKIEGFTEEFPYIASRAELNAYRESFVPWHWHKAVELFYIESGTLTYHTPGGVKEFSAGSGGMVNSNVLHMTKFQKEGRENVQLLHIFDPVLVAGNYSSRIGEKYVTPLISSQELELICLSPENPEQQKILHMIRQAFQIPEEESGYELQIREALSEIWLELFRQNQSVLHKQKYPGPADRSKEQIKQMMSYIQENYAEKLTVSGIAAAAFVSERECYRIFRKCLQMTPTEYLTGFRIQTACRMLEEGRKSITEIALDCGMGSGSYFGKVFRKYQGVSPLAYRDRWRDFTNK</sequence>
<dbReference type="InterPro" id="IPR018060">
    <property type="entry name" value="HTH_AraC"/>
</dbReference>
<dbReference type="InterPro" id="IPR009057">
    <property type="entry name" value="Homeodomain-like_sf"/>
</dbReference>
<dbReference type="InterPro" id="IPR020449">
    <property type="entry name" value="Tscrpt_reg_AraC-type_HTH"/>
</dbReference>
<dbReference type="PRINTS" id="PR00032">
    <property type="entry name" value="HTHARAC"/>
</dbReference>